<reference evidence="2" key="1">
    <citation type="journal article" date="2019" name="Environ. Microbiol.">
        <title>Fungal ecological strategies reflected in gene transcription - a case study of two litter decomposers.</title>
        <authorList>
            <person name="Barbi F."/>
            <person name="Kohler A."/>
            <person name="Barry K."/>
            <person name="Baskaran P."/>
            <person name="Daum C."/>
            <person name="Fauchery L."/>
            <person name="Ihrmark K."/>
            <person name="Kuo A."/>
            <person name="LaButti K."/>
            <person name="Lipzen A."/>
            <person name="Morin E."/>
            <person name="Grigoriev I.V."/>
            <person name="Henrissat B."/>
            <person name="Lindahl B."/>
            <person name="Martin F."/>
        </authorList>
    </citation>
    <scope>NUCLEOTIDE SEQUENCE</scope>
    <source>
        <strain evidence="2">JB14</strain>
    </source>
</reference>
<sequence>MFSTLSFVLLCVYFPRILYAAPNPQQSASLIIFGGDDGDSDSAVTEFLIPSGTSSGGQTTFEFVEVESVTLESTSGTATVTISTVATFSGQLVASTSGFALDDTVTETILGSAITLTEQANCHATASDSGECDVVINGATLTSTGTASTQLIAVSASTFVRLWRLLALAVAQAPPLALLLAAPRTVDLKASTTRKCWQSLYLVLRFWAFVLEGLWYSRTFQCGMGSDILHSLRY</sequence>
<feature type="signal peptide" evidence="1">
    <location>
        <begin position="1"/>
        <end position="20"/>
    </location>
</feature>
<keyword evidence="1" id="KW-0732">Signal</keyword>
<gene>
    <name evidence="2" type="ORF">BT96DRAFT_1021129</name>
</gene>
<name>A0A6A4HEG6_9AGAR</name>
<dbReference type="AlphaFoldDB" id="A0A6A4HEG6"/>
<dbReference type="EMBL" id="ML769507">
    <property type="protein sequence ID" value="KAE9396822.1"/>
    <property type="molecule type" value="Genomic_DNA"/>
</dbReference>
<evidence type="ECO:0000313" key="2">
    <source>
        <dbReference type="EMBL" id="KAE9396822.1"/>
    </source>
</evidence>
<proteinExistence type="predicted"/>
<keyword evidence="3" id="KW-1185">Reference proteome</keyword>
<dbReference type="Proteomes" id="UP000799118">
    <property type="component" value="Unassembled WGS sequence"/>
</dbReference>
<evidence type="ECO:0000313" key="3">
    <source>
        <dbReference type="Proteomes" id="UP000799118"/>
    </source>
</evidence>
<protein>
    <submittedName>
        <fullName evidence="2">Uncharacterized protein</fullName>
    </submittedName>
</protein>
<feature type="chain" id="PRO_5025352518" evidence="1">
    <location>
        <begin position="21"/>
        <end position="234"/>
    </location>
</feature>
<accession>A0A6A4HEG6</accession>
<evidence type="ECO:0000256" key="1">
    <source>
        <dbReference type="SAM" id="SignalP"/>
    </source>
</evidence>
<organism evidence="2 3">
    <name type="scientific">Gymnopus androsaceus JB14</name>
    <dbReference type="NCBI Taxonomy" id="1447944"/>
    <lineage>
        <taxon>Eukaryota</taxon>
        <taxon>Fungi</taxon>
        <taxon>Dikarya</taxon>
        <taxon>Basidiomycota</taxon>
        <taxon>Agaricomycotina</taxon>
        <taxon>Agaricomycetes</taxon>
        <taxon>Agaricomycetidae</taxon>
        <taxon>Agaricales</taxon>
        <taxon>Marasmiineae</taxon>
        <taxon>Omphalotaceae</taxon>
        <taxon>Gymnopus</taxon>
    </lineage>
</organism>